<reference evidence="20" key="2">
    <citation type="journal article" date="2023" name="Annu. Rev. Microbiol.">
        <title>TonB-Dependent Transport Across the Bacterial Outer Membrane.</title>
        <authorList>
            <person name="Silale A."/>
            <person name="van den Berg B."/>
        </authorList>
    </citation>
    <scope>NUCLEOTIDE SEQUENCE</scope>
</reference>
<dbReference type="GO" id="GO:0009279">
    <property type="term" value="C:cell outer membrane"/>
    <property type="evidence" value="ECO:0007669"/>
    <property type="project" value="UniProtKB-SubCell"/>
</dbReference>
<dbReference type="Pfam" id="PF00593">
    <property type="entry name" value="TonB_dep_Rec_b-barrel"/>
    <property type="match status" value="1"/>
</dbReference>
<dbReference type="PROSITE" id="PS01156">
    <property type="entry name" value="TONB_DEPENDENT_REC_2"/>
    <property type="match status" value="1"/>
</dbReference>
<keyword evidence="6 14" id="KW-0812">Transmembrane</keyword>
<evidence type="ECO:0000256" key="10">
    <source>
        <dbReference type="ARBA" id="ARBA00023077"/>
    </source>
</evidence>
<evidence type="ECO:0000256" key="14">
    <source>
        <dbReference type="PROSITE-ProRule" id="PRU01360"/>
    </source>
</evidence>
<comment type="subcellular location">
    <subcellularLocation>
        <location evidence="1 14">Cell outer membrane</location>
        <topology evidence="1 14">Multi-pass membrane protein</topology>
    </subcellularLocation>
</comment>
<dbReference type="GO" id="GO:0015344">
    <property type="term" value="F:siderophore uptake transmembrane transporter activity"/>
    <property type="evidence" value="ECO:0007669"/>
    <property type="project" value="TreeGrafter"/>
</dbReference>
<dbReference type="InterPro" id="IPR010917">
    <property type="entry name" value="TonB_rcpt_CS"/>
</dbReference>
<reference evidence="20" key="1">
    <citation type="journal article" date="2022" name="Front. Microbiol.">
        <title>The Ton Motor.</title>
        <authorList>
            <person name="Ratliff A.C."/>
            <person name="Buchanan S.K."/>
            <person name="Celia H."/>
        </authorList>
    </citation>
    <scope>NUCLEOTIDE SEQUENCE</scope>
</reference>
<evidence type="ECO:0000256" key="15">
    <source>
        <dbReference type="PROSITE-ProRule" id="PRU10144"/>
    </source>
</evidence>
<dbReference type="InterPro" id="IPR000531">
    <property type="entry name" value="Beta-barrel_TonB"/>
</dbReference>
<evidence type="ECO:0000256" key="16">
    <source>
        <dbReference type="RuleBase" id="RU003357"/>
    </source>
</evidence>
<dbReference type="OrthoDB" id="127311at2"/>
<evidence type="ECO:0000256" key="13">
    <source>
        <dbReference type="ARBA" id="ARBA00023237"/>
    </source>
</evidence>
<feature type="short sequence motif" description="TonB C-terminal box" evidence="15">
    <location>
        <begin position="740"/>
        <end position="757"/>
    </location>
</feature>
<keyword evidence="13 14" id="KW-0998">Cell outer membrane</keyword>
<sequence>MAAPAATRSDHPDQGLSAIMNPQFRQLPLGIAIALLFSPPARAADEPSVVEIETVTIFARGQTRQVQQLGAADFATAAPGTSPLKLLERLPGVNFSSADPAGAYEWSTKLTIRGFNQNQLGFTLDDVPLGDMSYRNHNGLHVSRAISTENLGRVTLSQGTGALDTASTSNLGGTVQFHSLDPSRERGVRVDQGFGSDNLRRSFLRLDTGEFGPDWRASLSYSNQSAEKWKGSGSQKQQQVNTKLVGEVAGARVSAFVNHSARKEVDYQDMSKQMIGRLGWNWDNYLPDWNAALASARGNWSRGETSVDDAYYAGAGIRRDWLAGVTIEAPVNDAVVVKTTAYYHNDRGPSLWWTPYRASSATVPVSLRTVEYAIDRAGLLSSVNIEAGAHQINAGVWFEHIDFDQAMRFYSQENGPSSLYEVPSDPVATRWHYRFGTHTAQFHLRDEYRVSPELTLTAGVKSPHTQSSVSTLEGDTKTGSIRAGKALLPQAGFNYRLDERSEVFGAVARNMRAFKGSAMEDSPFATSAAGFNAIRDGLKPETSTTIEGGWRYREGHTEASLVAYHVDFRNRLLGIQQGSAIQGNPVVLSNVGRVASRGVEAGVSVEVVRHLNWFNSASFNDSKYKNDFVDNGSVVAVSGKQVVDSPRFSANSVLGYDNGGQFGNLGATWVGQRQYTYLNDNPVAGHALFNLALGARKRAVGGLREVSALLAVTNLLDRRYIAALGTNGFVTSDPAGTAQTLLPGAPRSLSLTLGARF</sequence>
<organism evidence="19 20">
    <name type="scientific">Derxia gummosa DSM 723</name>
    <dbReference type="NCBI Taxonomy" id="1121388"/>
    <lineage>
        <taxon>Bacteria</taxon>
        <taxon>Pseudomonadati</taxon>
        <taxon>Pseudomonadota</taxon>
        <taxon>Betaproteobacteria</taxon>
        <taxon>Burkholderiales</taxon>
        <taxon>Alcaligenaceae</taxon>
        <taxon>Derxia</taxon>
    </lineage>
</organism>
<evidence type="ECO:0000313" key="19">
    <source>
        <dbReference type="Proteomes" id="UP000675920"/>
    </source>
</evidence>
<evidence type="ECO:0000259" key="17">
    <source>
        <dbReference type="Pfam" id="PF00593"/>
    </source>
</evidence>
<dbReference type="InterPro" id="IPR012910">
    <property type="entry name" value="Plug_dom"/>
</dbReference>
<protein>
    <submittedName>
        <fullName evidence="20">TonB-dependent receptor</fullName>
    </submittedName>
</protein>
<evidence type="ECO:0000256" key="2">
    <source>
        <dbReference type="ARBA" id="ARBA00009810"/>
    </source>
</evidence>
<keyword evidence="12 20" id="KW-0675">Receptor</keyword>
<name>A0A8B6XBE1_9BURK</name>
<dbReference type="InterPro" id="IPR039426">
    <property type="entry name" value="TonB-dep_rcpt-like"/>
</dbReference>
<feature type="domain" description="TonB-dependent receptor-like beta-barrel" evidence="17">
    <location>
        <begin position="274"/>
        <end position="715"/>
    </location>
</feature>
<dbReference type="PANTHER" id="PTHR32552">
    <property type="entry name" value="FERRICHROME IRON RECEPTOR-RELATED"/>
    <property type="match status" value="1"/>
</dbReference>
<evidence type="ECO:0000256" key="6">
    <source>
        <dbReference type="ARBA" id="ARBA00022692"/>
    </source>
</evidence>
<keyword evidence="8" id="KW-0408">Iron</keyword>
<keyword evidence="7" id="KW-0732">Signal</keyword>
<reference evidence="20" key="3">
    <citation type="submission" date="2025-08" db="UniProtKB">
        <authorList>
            <consortium name="RefSeq"/>
        </authorList>
    </citation>
    <scope>IDENTIFICATION</scope>
</reference>
<evidence type="ECO:0000256" key="12">
    <source>
        <dbReference type="ARBA" id="ARBA00023170"/>
    </source>
</evidence>
<dbReference type="SUPFAM" id="SSF56935">
    <property type="entry name" value="Porins"/>
    <property type="match status" value="1"/>
</dbReference>
<feature type="domain" description="TonB-dependent receptor plug" evidence="18">
    <location>
        <begin position="62"/>
        <end position="172"/>
    </location>
</feature>
<evidence type="ECO:0000256" key="5">
    <source>
        <dbReference type="ARBA" id="ARBA00022496"/>
    </source>
</evidence>
<comment type="similarity">
    <text evidence="2 14 16">Belongs to the TonB-dependent receptor family.</text>
</comment>
<evidence type="ECO:0000256" key="8">
    <source>
        <dbReference type="ARBA" id="ARBA00023004"/>
    </source>
</evidence>
<accession>A0A8B6XBE1</accession>
<keyword evidence="4 14" id="KW-1134">Transmembrane beta strand</keyword>
<dbReference type="InterPro" id="IPR036942">
    <property type="entry name" value="Beta-barrel_TonB_sf"/>
</dbReference>
<keyword evidence="11 14" id="KW-0472">Membrane</keyword>
<evidence type="ECO:0000256" key="4">
    <source>
        <dbReference type="ARBA" id="ARBA00022452"/>
    </source>
</evidence>
<evidence type="ECO:0000256" key="3">
    <source>
        <dbReference type="ARBA" id="ARBA00022448"/>
    </source>
</evidence>
<dbReference type="Pfam" id="PF07715">
    <property type="entry name" value="Plug"/>
    <property type="match status" value="1"/>
</dbReference>
<keyword evidence="10 16" id="KW-0798">TonB box</keyword>
<dbReference type="InterPro" id="IPR037066">
    <property type="entry name" value="Plug_dom_sf"/>
</dbReference>
<evidence type="ECO:0000313" key="20">
    <source>
        <dbReference type="RefSeq" id="WP_084545072.1"/>
    </source>
</evidence>
<evidence type="ECO:0000256" key="11">
    <source>
        <dbReference type="ARBA" id="ARBA00023136"/>
    </source>
</evidence>
<evidence type="ECO:0000256" key="9">
    <source>
        <dbReference type="ARBA" id="ARBA00023065"/>
    </source>
</evidence>
<proteinExistence type="inferred from homology"/>
<dbReference type="Gene3D" id="2.40.170.20">
    <property type="entry name" value="TonB-dependent receptor, beta-barrel domain"/>
    <property type="match status" value="1"/>
</dbReference>
<dbReference type="PROSITE" id="PS52016">
    <property type="entry name" value="TONB_DEPENDENT_REC_3"/>
    <property type="match status" value="1"/>
</dbReference>
<keyword evidence="9" id="KW-0406">Ion transport</keyword>
<evidence type="ECO:0000256" key="7">
    <source>
        <dbReference type="ARBA" id="ARBA00022729"/>
    </source>
</evidence>
<keyword evidence="19" id="KW-1185">Reference proteome</keyword>
<keyword evidence="5" id="KW-0410">Iron transport</keyword>
<dbReference type="RefSeq" id="WP_084545072.1">
    <property type="nucleotide sequence ID" value="NZ_AXWS01000013.1"/>
</dbReference>
<evidence type="ECO:0000256" key="1">
    <source>
        <dbReference type="ARBA" id="ARBA00004571"/>
    </source>
</evidence>
<dbReference type="AlphaFoldDB" id="A0A8B6XBE1"/>
<dbReference type="PANTHER" id="PTHR32552:SF89">
    <property type="entry name" value="CATECHOLATE SIDEROPHORE RECEPTOR FIU"/>
    <property type="match status" value="1"/>
</dbReference>
<dbReference type="Gene3D" id="2.170.130.10">
    <property type="entry name" value="TonB-dependent receptor, plug domain"/>
    <property type="match status" value="1"/>
</dbReference>
<evidence type="ECO:0000259" key="18">
    <source>
        <dbReference type="Pfam" id="PF07715"/>
    </source>
</evidence>
<dbReference type="Proteomes" id="UP000675920">
    <property type="component" value="Unplaced"/>
</dbReference>
<keyword evidence="3 14" id="KW-0813">Transport</keyword>